<dbReference type="Proteomes" id="UP000054845">
    <property type="component" value="Unassembled WGS sequence"/>
</dbReference>
<keyword evidence="3" id="KW-1185">Reference proteome</keyword>
<organism evidence="2 3">
    <name type="scientific">Ceraceosorus bombacis</name>
    <dbReference type="NCBI Taxonomy" id="401625"/>
    <lineage>
        <taxon>Eukaryota</taxon>
        <taxon>Fungi</taxon>
        <taxon>Dikarya</taxon>
        <taxon>Basidiomycota</taxon>
        <taxon>Ustilaginomycotina</taxon>
        <taxon>Exobasidiomycetes</taxon>
        <taxon>Ceraceosorales</taxon>
        <taxon>Ceraceosoraceae</taxon>
        <taxon>Ceraceosorus</taxon>
    </lineage>
</organism>
<sequence>MPRIICPAFLFVSLILGAIISQSQAVIIWKVTSQPQSFPPDSQRQIFEANCGKTAAGFGDHDPVNTYFRLQGDTTLLAMCGSKSTDADYGAATITALAVWFAAFRGGMGVTAIRNMMGLSGVHSRRGKFSWLASMGSYQEMLALKDQAKGTGLAPQFLNLAFLNGPAYPKLHTHWPVLQDVTG</sequence>
<keyword evidence="1" id="KW-0732">Signal</keyword>
<reference evidence="2 3" key="1">
    <citation type="submission" date="2014-09" db="EMBL/GenBank/DDBJ databases">
        <authorList>
            <person name="Magalhaes I.L.F."/>
            <person name="Oliveira U."/>
            <person name="Santos F.R."/>
            <person name="Vidigal T.H.D.A."/>
            <person name="Brescovit A.D."/>
            <person name="Santos A.J."/>
        </authorList>
    </citation>
    <scope>NUCLEOTIDE SEQUENCE [LARGE SCALE GENOMIC DNA]</scope>
</reference>
<name>A0A0P1BIJ8_9BASI</name>
<dbReference type="AlphaFoldDB" id="A0A0P1BIJ8"/>
<evidence type="ECO:0000313" key="3">
    <source>
        <dbReference type="Proteomes" id="UP000054845"/>
    </source>
</evidence>
<protein>
    <submittedName>
        <fullName evidence="2">Uncharacterized protein</fullName>
    </submittedName>
</protein>
<accession>A0A0P1BIJ8</accession>
<proteinExistence type="predicted"/>
<feature type="signal peptide" evidence="1">
    <location>
        <begin position="1"/>
        <end position="25"/>
    </location>
</feature>
<dbReference type="EMBL" id="CCYA01000272">
    <property type="protein sequence ID" value="CEH15897.1"/>
    <property type="molecule type" value="Genomic_DNA"/>
</dbReference>
<evidence type="ECO:0000256" key="1">
    <source>
        <dbReference type="SAM" id="SignalP"/>
    </source>
</evidence>
<evidence type="ECO:0000313" key="2">
    <source>
        <dbReference type="EMBL" id="CEH15897.1"/>
    </source>
</evidence>
<feature type="chain" id="PRO_5006059555" evidence="1">
    <location>
        <begin position="26"/>
        <end position="183"/>
    </location>
</feature>